<dbReference type="PANTHER" id="PTHR37507:SF2">
    <property type="entry name" value="SPORULATION PROTEIN YDCC"/>
    <property type="match status" value="1"/>
</dbReference>
<dbReference type="PROSITE" id="PS51257">
    <property type="entry name" value="PROKAR_LIPOPROTEIN"/>
    <property type="match status" value="1"/>
</dbReference>
<name>A0ABT9XIC8_9BACL</name>
<organism evidence="1 2">
    <name type="scientific">Alicyclobacillus cycloheptanicus</name>
    <dbReference type="NCBI Taxonomy" id="1457"/>
    <lineage>
        <taxon>Bacteria</taxon>
        <taxon>Bacillati</taxon>
        <taxon>Bacillota</taxon>
        <taxon>Bacilli</taxon>
        <taxon>Bacillales</taxon>
        <taxon>Alicyclobacillaceae</taxon>
        <taxon>Alicyclobacillus</taxon>
    </lineage>
</organism>
<proteinExistence type="predicted"/>
<reference evidence="1 2" key="1">
    <citation type="submission" date="2023-07" db="EMBL/GenBank/DDBJ databases">
        <title>Genomic Encyclopedia of Type Strains, Phase IV (KMG-IV): sequencing the most valuable type-strain genomes for metagenomic binning, comparative biology and taxonomic classification.</title>
        <authorList>
            <person name="Goeker M."/>
        </authorList>
    </citation>
    <scope>NUCLEOTIDE SEQUENCE [LARGE SCALE GENOMIC DNA]</scope>
    <source>
        <strain evidence="1 2">DSM 4006</strain>
    </source>
</reference>
<accession>A0ABT9XIC8</accession>
<evidence type="ECO:0000313" key="1">
    <source>
        <dbReference type="EMBL" id="MDQ0190073.1"/>
    </source>
</evidence>
<dbReference type="InterPro" id="IPR052944">
    <property type="entry name" value="Sporulation_related"/>
</dbReference>
<evidence type="ECO:0000313" key="2">
    <source>
        <dbReference type="Proteomes" id="UP001232973"/>
    </source>
</evidence>
<dbReference type="SUPFAM" id="SSF89392">
    <property type="entry name" value="Prokaryotic lipoproteins and lipoprotein localization factors"/>
    <property type="match status" value="1"/>
</dbReference>
<dbReference type="PANTHER" id="PTHR37507">
    <property type="entry name" value="SPORULATION PROTEIN YDCC"/>
    <property type="match status" value="1"/>
</dbReference>
<gene>
    <name evidence="1" type="ORF">J2S03_001936</name>
</gene>
<dbReference type="RefSeq" id="WP_274456831.1">
    <property type="nucleotide sequence ID" value="NZ_CP067097.1"/>
</dbReference>
<dbReference type="EMBL" id="JAUSTP010000014">
    <property type="protein sequence ID" value="MDQ0190073.1"/>
    <property type="molecule type" value="Genomic_DNA"/>
</dbReference>
<sequence length="328" mass="36090">MRKIAGLVMAAGLVIAIVAGCGAPSKDAMVGKLKSESQTLSQENYTSTAMMTVQTDNNSQTYYVQTSYEGPDKYRIELGDSNKNINQIIVKNPNGMFIVSPSLQKVFRFNGDWAQNQGHIYLYDQILQQIVSSNFKLSQTGDTYSFEMPVTPANDVVTKEQVELDKNLQPKKVVLYDSDNQAVVLIDFKTFKKGVKFQDADFDPQKLAQSGTAKTTTVDEAFGYILPADTLNDKLAEAEPEAQDDYLLRYTGPYDFTLSEWRPNPGTDGIPSASLVDLYGVPALEMNAGSAKQLMWLDNGVEFALTSAHLTDAQLQQIAMSTLGQVGK</sequence>
<protein>
    <submittedName>
        <fullName evidence="1">Outer membrane lipoprotein-sorting protein</fullName>
    </submittedName>
</protein>
<keyword evidence="2" id="KW-1185">Reference proteome</keyword>
<comment type="caution">
    <text evidence="1">The sequence shown here is derived from an EMBL/GenBank/DDBJ whole genome shotgun (WGS) entry which is preliminary data.</text>
</comment>
<dbReference type="InterPro" id="IPR029046">
    <property type="entry name" value="LolA/LolB/LppX"/>
</dbReference>
<keyword evidence="1" id="KW-0449">Lipoprotein</keyword>
<dbReference type="Proteomes" id="UP001232973">
    <property type="component" value="Unassembled WGS sequence"/>
</dbReference>
<dbReference type="Gene3D" id="2.50.20.10">
    <property type="entry name" value="Lipoprotein localisation LolA/LolB/LppX"/>
    <property type="match status" value="1"/>
</dbReference>